<reference evidence="2 3" key="1">
    <citation type="submission" date="2017-09" db="EMBL/GenBank/DDBJ databases">
        <title>Large-scale bioinformatics analysis of Bacillus genomes uncovers conserved roles of natural products in bacterial physiology.</title>
        <authorList>
            <consortium name="Agbiome Team Llc"/>
            <person name="Bleich R.M."/>
            <person name="Grubbs K.J."/>
            <person name="Santa Maria K.C."/>
            <person name="Allen S.E."/>
            <person name="Farag S."/>
            <person name="Shank E.A."/>
            <person name="Bowers A."/>
        </authorList>
    </citation>
    <scope>NUCLEOTIDE SEQUENCE [LARGE SCALE GENOMIC DNA]</scope>
    <source>
        <strain evidence="2 3">AFS092012</strain>
    </source>
</reference>
<feature type="domain" description="RRXRR" evidence="1">
    <location>
        <begin position="3"/>
        <end position="45"/>
    </location>
</feature>
<dbReference type="RefSeq" id="WP_179863025.1">
    <property type="nucleotide sequence ID" value="NZ_NVOR01000170.1"/>
</dbReference>
<dbReference type="Proteomes" id="UP000221020">
    <property type="component" value="Unassembled WGS sequence"/>
</dbReference>
<feature type="non-terminal residue" evidence="2">
    <location>
        <position position="46"/>
    </location>
</feature>
<gene>
    <name evidence="2" type="ORF">CON65_25565</name>
</gene>
<dbReference type="InterPro" id="IPR025938">
    <property type="entry name" value="RRXRR_dom"/>
</dbReference>
<name>A0AA91V797_9BACI</name>
<organism evidence="2 3">
    <name type="scientific">Bacillus pseudomycoides</name>
    <dbReference type="NCBI Taxonomy" id="64104"/>
    <lineage>
        <taxon>Bacteria</taxon>
        <taxon>Bacillati</taxon>
        <taxon>Bacillota</taxon>
        <taxon>Bacilli</taxon>
        <taxon>Bacillales</taxon>
        <taxon>Bacillaceae</taxon>
        <taxon>Bacillus</taxon>
        <taxon>Bacillus cereus group</taxon>
    </lineage>
</organism>
<dbReference type="EMBL" id="NVOR01000170">
    <property type="protein sequence ID" value="PED79936.1"/>
    <property type="molecule type" value="Genomic_DNA"/>
</dbReference>
<comment type="caution">
    <text evidence="2">The sequence shown here is derived from an EMBL/GenBank/DDBJ whole genome shotgun (WGS) entry which is preliminary data.</text>
</comment>
<protein>
    <submittedName>
        <fullName evidence="2">Paclitaxel/taxanoid biosynthesis susceptibility protein TS1</fullName>
    </submittedName>
</protein>
<sequence>MRVFVKNLRGEPLMPCSPRKARLLLKQGKAKIIRYTPFTIQLQYAT</sequence>
<dbReference type="AlphaFoldDB" id="A0AA91V797"/>
<accession>A0AA91V797</accession>
<evidence type="ECO:0000313" key="2">
    <source>
        <dbReference type="EMBL" id="PED79936.1"/>
    </source>
</evidence>
<evidence type="ECO:0000259" key="1">
    <source>
        <dbReference type="Pfam" id="PF14239"/>
    </source>
</evidence>
<proteinExistence type="predicted"/>
<evidence type="ECO:0000313" key="3">
    <source>
        <dbReference type="Proteomes" id="UP000221020"/>
    </source>
</evidence>
<dbReference type="Pfam" id="PF14239">
    <property type="entry name" value="RRXRR"/>
    <property type="match status" value="1"/>
</dbReference>